<keyword evidence="2" id="KW-0812">Transmembrane</keyword>
<evidence type="ECO:0000313" key="3">
    <source>
        <dbReference type="EMBL" id="PQO27985.1"/>
    </source>
</evidence>
<dbReference type="EMBL" id="PUIA01000051">
    <property type="protein sequence ID" value="PQO27985.1"/>
    <property type="molecule type" value="Genomic_DNA"/>
</dbReference>
<keyword evidence="2" id="KW-0472">Membrane</keyword>
<evidence type="ECO:0000256" key="1">
    <source>
        <dbReference type="SAM" id="Coils"/>
    </source>
</evidence>
<accession>A0A2S8F755</accession>
<evidence type="ECO:0000313" key="4">
    <source>
        <dbReference type="Proteomes" id="UP000240009"/>
    </source>
</evidence>
<protein>
    <submittedName>
        <fullName evidence="3">Uncharacterized protein</fullName>
    </submittedName>
</protein>
<evidence type="ECO:0000256" key="2">
    <source>
        <dbReference type="SAM" id="Phobius"/>
    </source>
</evidence>
<sequence>MLAAGGRWTMSDGYRNFDGEEHAYEPYSWGSFAFGIILGVVLVYVFAVRPSEEQLHDLNIRVSRLDRSVEKLSKAATTISGTNDLLASLEEQKQLTQRVSAVNDQLLAQFQRLTAMELAMHEAEVTLDRISSLHDRVASQYPAAIQAEHAFNQSANLHSQLILAQGDVRKAKLTLADLVNLQDRLVLQAQQAKQADLVLQNVFAMQQELVDGQSRTKKARQVANDMIQIEADLICQMGDSQFAVQSLEQLLTMQKQLNRAGRDMEEAQSTVGELLARLGSPTPASSPSSPVSPWKVIQSLTSQVSQQRLLPMNQSELQRLAQHLTQGAPPVVADLVAPSAVKVR</sequence>
<gene>
    <name evidence="3" type="ORF">C5Y96_16540</name>
</gene>
<keyword evidence="2" id="KW-1133">Transmembrane helix</keyword>
<organism evidence="3 4">
    <name type="scientific">Blastopirellula marina</name>
    <dbReference type="NCBI Taxonomy" id="124"/>
    <lineage>
        <taxon>Bacteria</taxon>
        <taxon>Pseudomonadati</taxon>
        <taxon>Planctomycetota</taxon>
        <taxon>Planctomycetia</taxon>
        <taxon>Pirellulales</taxon>
        <taxon>Pirellulaceae</taxon>
        <taxon>Blastopirellula</taxon>
    </lineage>
</organism>
<feature type="transmembrane region" description="Helical" evidence="2">
    <location>
        <begin position="27"/>
        <end position="47"/>
    </location>
</feature>
<dbReference type="Proteomes" id="UP000240009">
    <property type="component" value="Unassembled WGS sequence"/>
</dbReference>
<keyword evidence="1" id="KW-0175">Coiled coil</keyword>
<dbReference type="AlphaFoldDB" id="A0A2S8F755"/>
<reference evidence="3 4" key="1">
    <citation type="submission" date="2018-02" db="EMBL/GenBank/DDBJ databases">
        <title>Comparative genomes isolates from brazilian mangrove.</title>
        <authorList>
            <person name="Araujo J.E."/>
            <person name="Taketani R.G."/>
            <person name="Silva M.C.P."/>
            <person name="Loureco M.V."/>
            <person name="Andreote F.D."/>
        </authorList>
    </citation>
    <scope>NUCLEOTIDE SEQUENCE [LARGE SCALE GENOMIC DNA]</scope>
    <source>
        <strain evidence="3 4">HEX-2 MGV</strain>
    </source>
</reference>
<name>A0A2S8F755_9BACT</name>
<comment type="caution">
    <text evidence="3">The sequence shown here is derived from an EMBL/GenBank/DDBJ whole genome shotgun (WGS) entry which is preliminary data.</text>
</comment>
<feature type="coiled-coil region" evidence="1">
    <location>
        <begin position="250"/>
        <end position="277"/>
    </location>
</feature>
<proteinExistence type="predicted"/>